<protein>
    <recommendedName>
        <fullName evidence="3">Gp6-like head-tail connector protein</fullName>
    </recommendedName>
</protein>
<comment type="caution">
    <text evidence="1">The sequence shown here is derived from an EMBL/GenBank/DDBJ whole genome shotgun (WGS) entry which is preliminary data.</text>
</comment>
<evidence type="ECO:0008006" key="3">
    <source>
        <dbReference type="Google" id="ProtNLM"/>
    </source>
</evidence>
<dbReference type="RefSeq" id="WP_133850824.1">
    <property type="nucleotide sequence ID" value="NZ_SNXZ01000003.1"/>
</dbReference>
<proteinExistence type="predicted"/>
<evidence type="ECO:0000313" key="2">
    <source>
        <dbReference type="Proteomes" id="UP000295444"/>
    </source>
</evidence>
<reference evidence="1 2" key="1">
    <citation type="submission" date="2019-03" db="EMBL/GenBank/DDBJ databases">
        <title>Genomic Encyclopedia of Type Strains, Phase IV (KMG-IV): sequencing the most valuable type-strain genomes for metagenomic binning, comparative biology and taxonomic classification.</title>
        <authorList>
            <person name="Goeker M."/>
        </authorList>
    </citation>
    <scope>NUCLEOTIDE SEQUENCE [LARGE SCALE GENOMIC DNA]</scope>
    <source>
        <strain evidence="1 2">DSM 45361</strain>
    </source>
</reference>
<gene>
    <name evidence="1" type="ORF">EV186_103615</name>
</gene>
<organism evidence="1 2">
    <name type="scientific">Labedaea rhizosphaerae</name>
    <dbReference type="NCBI Taxonomy" id="598644"/>
    <lineage>
        <taxon>Bacteria</taxon>
        <taxon>Bacillati</taxon>
        <taxon>Actinomycetota</taxon>
        <taxon>Actinomycetes</taxon>
        <taxon>Pseudonocardiales</taxon>
        <taxon>Pseudonocardiaceae</taxon>
        <taxon>Labedaea</taxon>
    </lineage>
</organism>
<dbReference type="AlphaFoldDB" id="A0A4R6SCG9"/>
<accession>A0A4R6SCG9</accession>
<name>A0A4R6SCG9_LABRH</name>
<dbReference type="Proteomes" id="UP000295444">
    <property type="component" value="Unassembled WGS sequence"/>
</dbReference>
<dbReference type="OrthoDB" id="3691384at2"/>
<evidence type="ECO:0000313" key="1">
    <source>
        <dbReference type="EMBL" id="TDP97651.1"/>
    </source>
</evidence>
<keyword evidence="2" id="KW-1185">Reference proteome</keyword>
<sequence length="121" mass="13431">MTTAWPPDLALLKLDMHQQGESGADDRDDAQLQLVLDAAVAYVERKRSDVNYTGDPDGPIKVPTQDLALGTVRLAWRWHSRRRSPDALIAMAEQGNSRVPSFDADIEKMLRVGRHARAVVA</sequence>
<dbReference type="EMBL" id="SNXZ01000003">
    <property type="protein sequence ID" value="TDP97651.1"/>
    <property type="molecule type" value="Genomic_DNA"/>
</dbReference>